<evidence type="ECO:0000313" key="5">
    <source>
        <dbReference type="Proteomes" id="UP000618382"/>
    </source>
</evidence>
<feature type="compositionally biased region" description="Low complexity" evidence="1">
    <location>
        <begin position="1"/>
        <end position="11"/>
    </location>
</feature>
<reference evidence="2 5" key="2">
    <citation type="submission" date="2021-01" db="EMBL/GenBank/DDBJ databases">
        <title>Whole genome shotgun sequence of Cellulomonas oligotrophica NBRC 109435.</title>
        <authorList>
            <person name="Komaki H."/>
            <person name="Tamura T."/>
        </authorList>
    </citation>
    <scope>NUCLEOTIDE SEQUENCE [LARGE SCALE GENOMIC DNA]</scope>
    <source>
        <strain evidence="2 5">NBRC 109435</strain>
    </source>
</reference>
<evidence type="ECO:0000313" key="2">
    <source>
        <dbReference type="EMBL" id="GIG34190.1"/>
    </source>
</evidence>
<dbReference type="InterPro" id="IPR017523">
    <property type="entry name" value="Rv3268"/>
</dbReference>
<dbReference type="EMBL" id="JACCBK010000001">
    <property type="protein sequence ID" value="NYD85214.1"/>
    <property type="molecule type" value="Genomic_DNA"/>
</dbReference>
<comment type="caution">
    <text evidence="3">The sequence shown here is derived from an EMBL/GenBank/DDBJ whole genome shotgun (WGS) entry which is preliminary data.</text>
</comment>
<gene>
    <name evidence="3" type="ORF">BKA21_000763</name>
    <name evidence="2" type="ORF">Col01nite_33490</name>
</gene>
<accession>A0A7Y9FDJ3</accession>
<dbReference type="Proteomes" id="UP000618382">
    <property type="component" value="Unassembled WGS sequence"/>
</dbReference>
<organism evidence="3 4">
    <name type="scientific">Cellulomonas oligotrophica</name>
    <dbReference type="NCBI Taxonomy" id="931536"/>
    <lineage>
        <taxon>Bacteria</taxon>
        <taxon>Bacillati</taxon>
        <taxon>Actinomycetota</taxon>
        <taxon>Actinomycetes</taxon>
        <taxon>Micrococcales</taxon>
        <taxon>Cellulomonadaceae</taxon>
        <taxon>Cellulomonas</taxon>
    </lineage>
</organism>
<dbReference type="AlphaFoldDB" id="A0A7Y9FDJ3"/>
<dbReference type="EMBL" id="BONN01000013">
    <property type="protein sequence ID" value="GIG34190.1"/>
    <property type="molecule type" value="Genomic_DNA"/>
</dbReference>
<protein>
    <submittedName>
        <fullName evidence="3">Uncharacterized protein (TIGR03089 family)</fullName>
    </submittedName>
</protein>
<dbReference type="NCBIfam" id="TIGR03089">
    <property type="entry name" value="TIGR03089 family protein"/>
    <property type="match status" value="1"/>
</dbReference>
<dbReference type="RefSeq" id="WP_140458559.1">
    <property type="nucleotide sequence ID" value="NZ_BAABFI010000022.1"/>
</dbReference>
<feature type="region of interest" description="Disordered" evidence="1">
    <location>
        <begin position="1"/>
        <end position="35"/>
    </location>
</feature>
<dbReference type="Proteomes" id="UP000577956">
    <property type="component" value="Unassembled WGS sequence"/>
</dbReference>
<evidence type="ECO:0000313" key="4">
    <source>
        <dbReference type="Proteomes" id="UP000577956"/>
    </source>
</evidence>
<evidence type="ECO:0000256" key="1">
    <source>
        <dbReference type="SAM" id="MobiDB-lite"/>
    </source>
</evidence>
<keyword evidence="5" id="KW-1185">Reference proteome</keyword>
<evidence type="ECO:0000313" key="3">
    <source>
        <dbReference type="EMBL" id="NYD85214.1"/>
    </source>
</evidence>
<reference evidence="3 4" key="1">
    <citation type="submission" date="2020-07" db="EMBL/GenBank/DDBJ databases">
        <title>Sequencing the genomes of 1000 actinobacteria strains.</title>
        <authorList>
            <person name="Klenk H.-P."/>
        </authorList>
    </citation>
    <scope>NUCLEOTIDE SEQUENCE [LARGE SCALE GENOMIC DNA]</scope>
    <source>
        <strain evidence="3 4">DSM 24482</strain>
    </source>
</reference>
<dbReference type="SUPFAM" id="SSF56801">
    <property type="entry name" value="Acetyl-CoA synthetase-like"/>
    <property type="match status" value="1"/>
</dbReference>
<sequence>MTSPLDRPLADAPDDRPADVPTLLQRLPSEPGRPRVTWYGDDGERVELSGAVLLNWVTKTTNLLVEEHDAGPGTQVLLDLPAHWRTLVWALAVWRTGACVRTPGADGAAADVVVTDRPDEHPGAADLVVVTLPALARAYPGTLPPGAVDAAAAVMTYGDALGYVPAPDPHAPALADVPHRTLLARVPAPAPRSRALRAASPGRVTAADLATAVGVLAADGSLVLVSARTAGALHDDAARHERLVAQENVTDDDLVTTTVWP</sequence>
<name>A0A7Y9FDJ3_9CELL</name>
<proteinExistence type="predicted"/>